<organism evidence="2 3">
    <name type="scientific">Thomasclavelia spiroformis</name>
    <dbReference type="NCBI Taxonomy" id="29348"/>
    <lineage>
        <taxon>Bacteria</taxon>
        <taxon>Bacillati</taxon>
        <taxon>Bacillota</taxon>
        <taxon>Erysipelotrichia</taxon>
        <taxon>Erysipelotrichales</taxon>
        <taxon>Coprobacillaceae</taxon>
        <taxon>Thomasclavelia</taxon>
    </lineage>
</organism>
<dbReference type="Proteomes" id="UP000261087">
    <property type="component" value="Unassembled WGS sequence"/>
</dbReference>
<sequence>MNEELKETLYRIINELPDECSWLDYKEIPYLDKQRAEFIRDLCAFLNSNESFEKDKYIILGVTNDKKTIGLRSVPMQDDSWYQTLADYIFPRPSIRTGTFKYTIKDSEVEFGYILIYGTNVDRIYEINRQAYYGPEKPNSQSELEEYSVYPSTAWIRMGSCKRFLTEYDRRKIYEIDRKNELDITTIIPNYQNVNISSDNEKIIKTVTLFGGWDEENENDKNIISEFIGKPYEQWISILRTMLKDKTNFLEFKNNKWVIQDRFTNLKKYANDYFKDELEKFKKDVIQILSERNPKFDLSSDKRSMANIYNKTLTYSNLLRKSVAETLPIITANYKEFKKCTNTALNLSLLVVRETLKKDNWEIWASLDELLPLLAEASPEEFLHQLEDKIRNNSSLIKHLFNENESYITTINYSTGLYWALELIAWEPRNLIETGMILSKLASFDKEAIKHIANIILPWYPQTKSPIENRIILVKNILKEYPEGGWNLLMYLMPGKITVASPSYKPKYINKIEEENEVLQSDYWEQISKYVELAIENSKTNTKKICDLIDLIDDVPKNLFDKIYAKLSSKKIVTLKESRRFIIWNHLEDFIVWHKKFPKSKNSITTEINKSIQLLSKSLKPQNITIYAKRYFRKDTWHLVDDRKDYKIGEQQLYKIQLNLADKILSLGIEECINFAKNIEDSYLFGICNAELNLSKSLEEKIMNHLESKNLKLVDYAKGYTYKTFKLNGFKWIETLNMNNWSKHKKLNFLLVLPHDKKTFELVKSQMGPNQINYWKNVDIRIVNDIDDLNYATEMLLNADRPEKSLWLICSSLYRDNNCNYNKDIAINCLKLMLKHQERLSNMDAHHITQIIKNLQDSDISQEELFNIEWSYLPLLDGRKARPITIEKMMSDDPKVYNDILCLAYKPHSMKSNPKKVNENVATNAYRLLNQWKLVPGLSNGIIDKEKLNNWYVQMIDICKKSDRLEVGLSNFGKVLYHSPKDKSGFWIDKNVAEILNKDNADIIRSGFHTEAFNSLGVIKYDPEGSAFESLAKEYEEKAISADTEGFYRLAKEMRKLADTYKYEAEHTREHYYDFE</sequence>
<dbReference type="Pfam" id="PF04326">
    <property type="entry name" value="SLFN_AlbA_2"/>
    <property type="match status" value="1"/>
</dbReference>
<dbReference type="InterPro" id="IPR007421">
    <property type="entry name" value="Schlafen_AlbA_2_dom"/>
</dbReference>
<proteinExistence type="predicted"/>
<dbReference type="RefSeq" id="WP_117605314.1">
    <property type="nucleotide sequence ID" value="NZ_CATZTT010000022.1"/>
</dbReference>
<evidence type="ECO:0000313" key="3">
    <source>
        <dbReference type="Proteomes" id="UP000261087"/>
    </source>
</evidence>
<comment type="caution">
    <text evidence="2">The sequence shown here is derived from an EMBL/GenBank/DDBJ whole genome shotgun (WGS) entry which is preliminary data.</text>
</comment>
<dbReference type="AlphaFoldDB" id="A0A3E5FNZ9"/>
<feature type="domain" description="Schlafen AlbA-2" evidence="1">
    <location>
        <begin position="19"/>
        <end position="128"/>
    </location>
</feature>
<evidence type="ECO:0000259" key="1">
    <source>
        <dbReference type="Pfam" id="PF04326"/>
    </source>
</evidence>
<evidence type="ECO:0000313" key="2">
    <source>
        <dbReference type="EMBL" id="RGO07197.1"/>
    </source>
</evidence>
<accession>A0A3E5FNZ9</accession>
<protein>
    <recommendedName>
        <fullName evidence="1">Schlafen AlbA-2 domain-containing protein</fullName>
    </recommendedName>
</protein>
<reference evidence="2 3" key="1">
    <citation type="submission" date="2018-08" db="EMBL/GenBank/DDBJ databases">
        <title>A genome reference for cultivated species of the human gut microbiota.</title>
        <authorList>
            <person name="Zou Y."/>
            <person name="Xue W."/>
            <person name="Luo G."/>
        </authorList>
    </citation>
    <scope>NUCLEOTIDE SEQUENCE [LARGE SCALE GENOMIC DNA]</scope>
    <source>
        <strain evidence="2 3">OM02-6</strain>
    </source>
</reference>
<gene>
    <name evidence="2" type="ORF">DXB31_10450</name>
</gene>
<name>A0A3E5FNZ9_9FIRM</name>
<dbReference type="InterPro" id="IPR038461">
    <property type="entry name" value="Schlafen_AlbA_2_dom_sf"/>
</dbReference>
<dbReference type="Gene3D" id="3.30.950.30">
    <property type="entry name" value="Schlafen, AAA domain"/>
    <property type="match status" value="1"/>
</dbReference>
<dbReference type="EMBL" id="QSVF01000034">
    <property type="protein sequence ID" value="RGO07197.1"/>
    <property type="molecule type" value="Genomic_DNA"/>
</dbReference>